<dbReference type="Proteomes" id="UP000266258">
    <property type="component" value="Unassembled WGS sequence"/>
</dbReference>
<sequence>MLLLAVKLAAVEALTVELFRVTLFAAIATPASRELLFRSWPVTLPFAALTSIEPFATRVHLSASTLV</sequence>
<keyword evidence="2" id="KW-1185">Reference proteome</keyword>
<gene>
    <name evidence="1" type="ORF">CJP74_00425</name>
</gene>
<dbReference type="AlphaFoldDB" id="A0A3A1YCZ3"/>
<reference evidence="1 2" key="1">
    <citation type="submission" date="2017-08" db="EMBL/GenBank/DDBJ databases">
        <title>Reclassification of Bisgaard taxon 37 and 44.</title>
        <authorList>
            <person name="Christensen H."/>
        </authorList>
    </citation>
    <scope>NUCLEOTIDE SEQUENCE [LARGE SCALE GENOMIC DNA]</scope>
    <source>
        <strain evidence="1 2">B96_4</strain>
    </source>
</reference>
<accession>A0A3A1YCZ3</accession>
<evidence type="ECO:0000313" key="2">
    <source>
        <dbReference type="Proteomes" id="UP000266258"/>
    </source>
</evidence>
<comment type="caution">
    <text evidence="1">The sequence shown here is derived from an EMBL/GenBank/DDBJ whole genome shotgun (WGS) entry which is preliminary data.</text>
</comment>
<dbReference type="EMBL" id="NRJH01000004">
    <property type="protein sequence ID" value="RIY34007.1"/>
    <property type="molecule type" value="Genomic_DNA"/>
</dbReference>
<protein>
    <submittedName>
        <fullName evidence="1">Uncharacterized protein</fullName>
    </submittedName>
</protein>
<name>A0A3A1YCZ3_9GAMM</name>
<feature type="non-terminal residue" evidence="1">
    <location>
        <position position="67"/>
    </location>
</feature>
<proteinExistence type="predicted"/>
<evidence type="ECO:0000313" key="1">
    <source>
        <dbReference type="EMBL" id="RIY34007.1"/>
    </source>
</evidence>
<organism evidence="1 2">
    <name type="scientific">Psittacicella melopsittaci</name>
    <dbReference type="NCBI Taxonomy" id="2028576"/>
    <lineage>
        <taxon>Bacteria</taxon>
        <taxon>Pseudomonadati</taxon>
        <taxon>Pseudomonadota</taxon>
        <taxon>Gammaproteobacteria</taxon>
        <taxon>Pasteurellales</taxon>
        <taxon>Psittacicellaceae</taxon>
        <taxon>Psittacicella</taxon>
    </lineage>
</organism>
<dbReference type="RefSeq" id="WP_222986791.1">
    <property type="nucleotide sequence ID" value="NZ_NRJH01000004.1"/>
</dbReference>